<gene>
    <name evidence="2" type="ORF">ZEAMMB73_Zm00001d049982</name>
</gene>
<evidence type="ECO:0000313" key="2">
    <source>
        <dbReference type="EMBL" id="AQK51738.1"/>
    </source>
</evidence>
<organism evidence="2">
    <name type="scientific">Zea mays</name>
    <name type="common">Maize</name>
    <dbReference type="NCBI Taxonomy" id="4577"/>
    <lineage>
        <taxon>Eukaryota</taxon>
        <taxon>Viridiplantae</taxon>
        <taxon>Streptophyta</taxon>
        <taxon>Embryophyta</taxon>
        <taxon>Tracheophyta</taxon>
        <taxon>Spermatophyta</taxon>
        <taxon>Magnoliopsida</taxon>
        <taxon>Liliopsida</taxon>
        <taxon>Poales</taxon>
        <taxon>Poaceae</taxon>
        <taxon>PACMAD clade</taxon>
        <taxon>Panicoideae</taxon>
        <taxon>Andropogonodae</taxon>
        <taxon>Andropogoneae</taxon>
        <taxon>Tripsacinae</taxon>
        <taxon>Zea</taxon>
    </lineage>
</organism>
<dbReference type="EMBL" id="CM000780">
    <property type="protein sequence ID" value="AQK51744.1"/>
    <property type="molecule type" value="Genomic_DNA"/>
</dbReference>
<protein>
    <submittedName>
        <fullName evidence="2">Alpha-soluble NSF attachment protein 2</fullName>
    </submittedName>
</protein>
<evidence type="ECO:0000256" key="1">
    <source>
        <dbReference type="SAM" id="MobiDB-lite"/>
    </source>
</evidence>
<accession>A0A1D6PZ92</accession>
<name>A0A1D6PZ92_MAIZE</name>
<reference evidence="2" key="1">
    <citation type="submission" date="2015-12" db="EMBL/GenBank/DDBJ databases">
        <title>Update maize B73 reference genome by single molecule sequencing technologies.</title>
        <authorList>
            <consortium name="Maize Genome Sequencing Project"/>
            <person name="Ware D."/>
        </authorList>
    </citation>
    <scope>NUCLEOTIDE SEQUENCE</scope>
    <source>
        <tissue evidence="2">Seedling</tissue>
    </source>
</reference>
<sequence length="243" mass="26455">MFLRCSPATRSHHHISVVCPPHLCRRSPPHLNQHAYSRPASADARPLAHSPATHSVPLARPLPRQRSRRSGSTAASTSTPAGCVTLRAVGTPSPRAAGTPPPHHAVGCELPRPNRTRCRAVVAHPGAQHRCTRRKTRRCPSRGAASSTASPATSTTGTPTPTSRSTSGPRPRFCLSWVLGFPTRRTSMICLQGSMQSAWHSPTTCQHHQPGHRRPLQHLHLRGRRCLPVALRPQGRLHHQLHG</sequence>
<feature type="compositionally biased region" description="Low complexity" evidence="1">
    <location>
        <begin position="141"/>
        <end position="169"/>
    </location>
</feature>
<proteinExistence type="predicted"/>
<feature type="compositionally biased region" description="Low complexity" evidence="1">
    <location>
        <begin position="70"/>
        <end position="82"/>
    </location>
</feature>
<dbReference type="AlphaFoldDB" id="A0A1D6PZ92"/>
<feature type="compositionally biased region" description="Basic residues" evidence="1">
    <location>
        <begin position="130"/>
        <end position="140"/>
    </location>
</feature>
<feature type="region of interest" description="Disordered" evidence="1">
    <location>
        <begin position="123"/>
        <end position="169"/>
    </location>
</feature>
<dbReference type="EMBL" id="CM000780">
    <property type="protein sequence ID" value="AQK51738.1"/>
    <property type="molecule type" value="Genomic_DNA"/>
</dbReference>
<feature type="region of interest" description="Disordered" evidence="1">
    <location>
        <begin position="30"/>
        <end position="111"/>
    </location>
</feature>